<organism evidence="1 2">
    <name type="scientific">Pseudobdellovibrio exovorus JSS</name>
    <dbReference type="NCBI Taxonomy" id="1184267"/>
    <lineage>
        <taxon>Bacteria</taxon>
        <taxon>Pseudomonadati</taxon>
        <taxon>Bdellovibrionota</taxon>
        <taxon>Bdellovibrionia</taxon>
        <taxon>Bdellovibrionales</taxon>
        <taxon>Pseudobdellovibrionaceae</taxon>
        <taxon>Pseudobdellovibrio</taxon>
    </lineage>
</organism>
<dbReference type="eggNOG" id="COG2029">
    <property type="taxonomic scope" value="Bacteria"/>
</dbReference>
<dbReference type="InterPro" id="IPR007162">
    <property type="entry name" value="DUF366"/>
</dbReference>
<keyword evidence="2" id="KW-1185">Reference proteome</keyword>
<dbReference type="InterPro" id="IPR045864">
    <property type="entry name" value="aa-tRNA-synth_II/BPL/LPL"/>
</dbReference>
<dbReference type="EMBL" id="CP003537">
    <property type="protein sequence ID" value="AGH95633.1"/>
    <property type="molecule type" value="Genomic_DNA"/>
</dbReference>
<dbReference type="Gene3D" id="3.30.930.10">
    <property type="entry name" value="Bira Bifunctional Protein, Domain 2"/>
    <property type="match status" value="1"/>
</dbReference>
<dbReference type="PATRIC" id="fig|1184267.3.peg.1435"/>
<gene>
    <name evidence="1" type="ORF">A11Q_1417</name>
</gene>
<dbReference type="KEGG" id="bex:A11Q_1417"/>
<dbReference type="PIRSF" id="PIRSF006503">
    <property type="entry name" value="UCP006503"/>
    <property type="match status" value="1"/>
</dbReference>
<dbReference type="Pfam" id="PF04017">
    <property type="entry name" value="DUF366"/>
    <property type="match status" value="1"/>
</dbReference>
<dbReference type="STRING" id="1184267.A11Q_1417"/>
<proteinExistence type="predicted"/>
<evidence type="ECO:0008006" key="3">
    <source>
        <dbReference type="Google" id="ProtNLM"/>
    </source>
</evidence>
<dbReference type="OrthoDB" id="9788500at2"/>
<dbReference type="AlphaFoldDB" id="M4V8U1"/>
<name>M4V8U1_9BACT</name>
<dbReference type="Proteomes" id="UP000012040">
    <property type="component" value="Chromosome"/>
</dbReference>
<evidence type="ECO:0000313" key="1">
    <source>
        <dbReference type="EMBL" id="AGH95633.1"/>
    </source>
</evidence>
<reference evidence="1 2" key="1">
    <citation type="journal article" date="2013" name="ISME J.">
        <title>By their genes ye shall know them: genomic signatures of predatory bacteria.</title>
        <authorList>
            <person name="Pasternak Z."/>
            <person name="Pietrokovski S."/>
            <person name="Rotem O."/>
            <person name="Gophna U."/>
            <person name="Lurie-Weinberger M.N."/>
            <person name="Jurkevitch E."/>
        </authorList>
    </citation>
    <scope>NUCLEOTIDE SEQUENCE [LARGE SCALE GENOMIC DNA]</scope>
    <source>
        <strain evidence="1 2">JSS</strain>
    </source>
</reference>
<sequence length="184" mass="20656">MQHQYIDRTIDYDGSQLKALYSYVNHRIHGDSIVSFSGLCDVTLEHMVDAEDFVESAKIKSDKMLHFIVEIFSHNLMTAVTLQRLLVSHAHQILAEKGHRFERDGDDLYLNKKKLSVSIASCSAVSAMIHLGINIENAGTPVPTCALSDLGIVPKEFALELMQRFCSEYKSIVGATQKVRPLDY</sequence>
<evidence type="ECO:0000313" key="2">
    <source>
        <dbReference type="Proteomes" id="UP000012040"/>
    </source>
</evidence>
<dbReference type="SUPFAM" id="SSF55681">
    <property type="entry name" value="Class II aaRS and biotin synthetases"/>
    <property type="match status" value="1"/>
</dbReference>
<dbReference type="RefSeq" id="WP_015470123.1">
    <property type="nucleotide sequence ID" value="NC_020813.1"/>
</dbReference>
<dbReference type="HOGENOM" id="CLU_113977_0_0_7"/>
<protein>
    <recommendedName>
        <fullName evidence="3">DUF366 domain-containing protein</fullName>
    </recommendedName>
</protein>
<accession>M4V8U1</accession>